<dbReference type="InterPro" id="IPR013783">
    <property type="entry name" value="Ig-like_fold"/>
</dbReference>
<keyword evidence="2" id="KW-0418">Kinase</keyword>
<keyword evidence="3" id="KW-1185">Reference proteome</keyword>
<accession>A0A7K9KSV2</accession>
<dbReference type="Gene3D" id="2.60.40.10">
    <property type="entry name" value="Immunoglobulins"/>
    <property type="match status" value="1"/>
</dbReference>
<comment type="caution">
    <text evidence="2">The sequence shown here is derived from an EMBL/GenBank/DDBJ whole genome shotgun (WGS) entry which is preliminary data.</text>
</comment>
<reference evidence="2 3" key="1">
    <citation type="submission" date="2019-09" db="EMBL/GenBank/DDBJ databases">
        <title>Bird 10,000 Genomes (B10K) Project - Family phase.</title>
        <authorList>
            <person name="Zhang G."/>
        </authorList>
    </citation>
    <scope>NUCLEOTIDE SEQUENCE [LARGE SCALE GENOMIC DNA]</scope>
    <source>
        <strain evidence="2">B10K-DU-001-29</strain>
        <tissue evidence="2">Muscle</tissue>
    </source>
</reference>
<dbReference type="PROSITE" id="PS50835">
    <property type="entry name" value="IG_LIKE"/>
    <property type="match status" value="1"/>
</dbReference>
<feature type="non-terminal residue" evidence="2">
    <location>
        <position position="1"/>
    </location>
</feature>
<dbReference type="OrthoDB" id="4062651at2759"/>
<evidence type="ECO:0000259" key="1">
    <source>
        <dbReference type="PROSITE" id="PS50835"/>
    </source>
</evidence>
<keyword evidence="2" id="KW-0808">Transferase</keyword>
<dbReference type="InterPro" id="IPR036179">
    <property type="entry name" value="Ig-like_dom_sf"/>
</dbReference>
<proteinExistence type="predicted"/>
<feature type="non-terminal residue" evidence="2">
    <location>
        <position position="77"/>
    </location>
</feature>
<evidence type="ECO:0000313" key="3">
    <source>
        <dbReference type="Proteomes" id="UP000583164"/>
    </source>
</evidence>
<dbReference type="SUPFAM" id="SSF48726">
    <property type="entry name" value="Immunoglobulin"/>
    <property type="match status" value="1"/>
</dbReference>
<evidence type="ECO:0000313" key="2">
    <source>
        <dbReference type="EMBL" id="NXH52695.1"/>
    </source>
</evidence>
<dbReference type="InterPro" id="IPR007110">
    <property type="entry name" value="Ig-like_dom"/>
</dbReference>
<gene>
    <name evidence="2" type="primary">Axl_0</name>
    <name evidence="2" type="ORF">RHAINO_R15807</name>
</gene>
<dbReference type="AlphaFoldDB" id="A0A7K9KSV2"/>
<dbReference type="GO" id="GO:0016301">
    <property type="term" value="F:kinase activity"/>
    <property type="evidence" value="ECO:0007669"/>
    <property type="project" value="UniProtKB-KW"/>
</dbReference>
<protein>
    <submittedName>
        <fullName evidence="2">UFO kinase</fullName>
    </submittedName>
</protein>
<dbReference type="EMBL" id="VWZS01001128">
    <property type="protein sequence ID" value="NXH52695.1"/>
    <property type="molecule type" value="Genomic_DNA"/>
</dbReference>
<name>A0A7K9KSV2_9PASS</name>
<dbReference type="Proteomes" id="UP000583164">
    <property type="component" value="Unassembled WGS sequence"/>
</dbReference>
<feature type="domain" description="Ig-like" evidence="1">
    <location>
        <begin position="1"/>
        <end position="77"/>
    </location>
</feature>
<sequence>LRCSARGPPEPVRLLWLRDGTPQNRLGDPLGRSPSTLWVPGGGFGDILGAGLNRSSSFSCEAHNERGVATSRSATVT</sequence>
<organism evidence="2 3">
    <name type="scientific">Rhabdornis inornatus</name>
    <dbReference type="NCBI Taxonomy" id="237438"/>
    <lineage>
        <taxon>Eukaryota</taxon>
        <taxon>Metazoa</taxon>
        <taxon>Chordata</taxon>
        <taxon>Craniata</taxon>
        <taxon>Vertebrata</taxon>
        <taxon>Euteleostomi</taxon>
        <taxon>Archelosauria</taxon>
        <taxon>Archosauria</taxon>
        <taxon>Dinosauria</taxon>
        <taxon>Saurischia</taxon>
        <taxon>Theropoda</taxon>
        <taxon>Coelurosauria</taxon>
        <taxon>Aves</taxon>
        <taxon>Neognathae</taxon>
        <taxon>Neoaves</taxon>
        <taxon>Telluraves</taxon>
        <taxon>Australaves</taxon>
        <taxon>Passeriformes</taxon>
        <taxon>Rhabdornithidae</taxon>
        <taxon>Rhabdornis</taxon>
    </lineage>
</organism>